<organism evidence="8 9">
    <name type="scientific">Starmerella bacillaris</name>
    <name type="common">Yeast</name>
    <name type="synonym">Candida zemplinina</name>
    <dbReference type="NCBI Taxonomy" id="1247836"/>
    <lineage>
        <taxon>Eukaryota</taxon>
        <taxon>Fungi</taxon>
        <taxon>Dikarya</taxon>
        <taxon>Ascomycota</taxon>
        <taxon>Saccharomycotina</taxon>
        <taxon>Dipodascomycetes</taxon>
        <taxon>Dipodascales</taxon>
        <taxon>Trichomonascaceae</taxon>
        <taxon>Starmerella</taxon>
    </lineage>
</organism>
<dbReference type="InterPro" id="IPR011041">
    <property type="entry name" value="Quinoprot_gluc/sorb_DH_b-prop"/>
</dbReference>
<feature type="repeat" description="WD" evidence="7">
    <location>
        <begin position="664"/>
        <end position="699"/>
    </location>
</feature>
<dbReference type="SUPFAM" id="SSF50978">
    <property type="entry name" value="WD40 repeat-like"/>
    <property type="match status" value="3"/>
</dbReference>
<feature type="repeat" description="WD" evidence="7">
    <location>
        <begin position="874"/>
        <end position="915"/>
    </location>
</feature>
<gene>
    <name evidence="8" type="ORF">DASB73_007640</name>
</gene>
<name>A0AAV5RF27_STABA</name>
<comment type="subcellular location">
    <subcellularLocation>
        <location evidence="1">Cytoplasm</location>
    </subcellularLocation>
</comment>
<dbReference type="SMART" id="SM00320">
    <property type="entry name" value="WD40"/>
    <property type="match status" value="9"/>
</dbReference>
<keyword evidence="3 7" id="KW-0853">WD repeat</keyword>
<dbReference type="InterPro" id="IPR051973">
    <property type="entry name" value="tRNA_Anticodon_Mtase-Reg"/>
</dbReference>
<evidence type="ECO:0000256" key="2">
    <source>
        <dbReference type="ARBA" id="ARBA00022490"/>
    </source>
</evidence>
<sequence length="956" mass="107062">MSNIELIPIANQKPVTSLKFFGNLLFAGIGNCVRVYLWRKNKQIDECQVFEINRVHGIEIISDTRVIAWGGTSYGFLDIVDLDGTNFKLKCEQEHHFTDWIVSMKFWGHTIYLLSAHNEVCELDEDLEILKYHHCDEKSILYSGKLYITDDVRLAAAGTVLNGIVVWNLDTEQVIGVFKSHKGVIFDVSWSSNGKKIVSCSDDRSICVVDVASNQIDAIGWGHTSRVWRAQFLGDDSKTIISTGEDCTARVWELSPNERVLACRRTLNAHQGRNVWSLSINAEEHVAATGGGDGKVMLWDFDTDLKNLVFDMSLFDSRVRSCSVNAKGECMVSTVEGKLHIYYPEDSSSTFSGQWIECKKSLNRMPLTKCFRNRFFAISPVGDGVIYSDGILISEITVPKGVVDFHVICNDMIVVCGQDYNAIYDCTNSTLKYLDPEYTGITAACLYDGYLILGTKRGDLYLTNDSSSSSNIRAFDSKSNVITSITPLGQVIVATSQSGEHGVFAIPSLRRLCKDKSRRKGTIDGTNMEGNSIISSSTNVYERGNNLLFYGFQNESLVLWHSKYNYELESIECGGSHRSYDVCFNDRKMFFFYVRSPKLVLSSVSVFSPKFCSSMLSSGTHGREIRCLEVSPINPEIIALGSEDTTITIGKIVDGYVAAECVLKNGHISAVQCLHWTADGRFLLTGGGKGELIAWEVTTIDNRVYANLMGSTPIALDRDISELRVMAFSIFMDLVVVAYSDSSFRIWSMDIDLESNSTNINWKLLCKQKYMECCLLNIDFVQAWGRLWLLISSTDGHLVIYRIKKRGESKINALMELRFKIHKSGIRDAKYIFNVTDNEVWYYTSGDDNALFATKLWFNEETKHIIPETVFKDENAHTSSLTSLTIDTSHNWLITAGSDQKVRFWDMYTGSLLGSFITDVCDTGAITKVANKLVIAGVGLAIYEIKSDDSVQKSSN</sequence>
<dbReference type="AlphaFoldDB" id="A0AAV5RF27"/>
<keyword evidence="4" id="KW-0819">tRNA processing</keyword>
<dbReference type="PANTHER" id="PTHR14344:SF3">
    <property type="entry name" value="WD REPEAT-CONTAINING PROTEIN 6"/>
    <property type="match status" value="1"/>
</dbReference>
<proteinExistence type="inferred from homology"/>
<feature type="repeat" description="WD" evidence="7">
    <location>
        <begin position="220"/>
        <end position="262"/>
    </location>
</feature>
<dbReference type="SUPFAM" id="SSF50952">
    <property type="entry name" value="Soluble quinoprotein glucose dehydrogenase"/>
    <property type="match status" value="1"/>
</dbReference>
<evidence type="ECO:0000256" key="7">
    <source>
        <dbReference type="PROSITE-ProRule" id="PRU00221"/>
    </source>
</evidence>
<keyword evidence="2" id="KW-0963">Cytoplasm</keyword>
<keyword evidence="9" id="KW-1185">Reference proteome</keyword>
<evidence type="ECO:0000313" key="9">
    <source>
        <dbReference type="Proteomes" id="UP001362899"/>
    </source>
</evidence>
<dbReference type="PANTHER" id="PTHR14344">
    <property type="entry name" value="WD REPEAT PROTEIN"/>
    <property type="match status" value="1"/>
</dbReference>
<evidence type="ECO:0000256" key="6">
    <source>
        <dbReference type="ARBA" id="ARBA00038255"/>
    </source>
</evidence>
<dbReference type="InterPro" id="IPR001680">
    <property type="entry name" value="WD40_rpt"/>
</dbReference>
<comment type="similarity">
    <text evidence="6">Belongs to the WD repeat WDR6 family.</text>
</comment>
<dbReference type="PROSITE" id="PS00678">
    <property type="entry name" value="WD_REPEATS_1"/>
    <property type="match status" value="3"/>
</dbReference>
<dbReference type="Proteomes" id="UP001362899">
    <property type="component" value="Unassembled WGS sequence"/>
</dbReference>
<feature type="repeat" description="WD" evidence="7">
    <location>
        <begin position="178"/>
        <end position="219"/>
    </location>
</feature>
<dbReference type="PROSITE" id="PS50082">
    <property type="entry name" value="WD_REPEATS_2"/>
    <property type="match status" value="5"/>
</dbReference>
<keyword evidence="5" id="KW-0677">Repeat</keyword>
<dbReference type="InterPro" id="IPR036322">
    <property type="entry name" value="WD40_repeat_dom_sf"/>
</dbReference>
<evidence type="ECO:0000256" key="5">
    <source>
        <dbReference type="ARBA" id="ARBA00022737"/>
    </source>
</evidence>
<comment type="caution">
    <text evidence="8">The sequence shown here is derived from an EMBL/GenBank/DDBJ whole genome shotgun (WGS) entry which is preliminary data.</text>
</comment>
<dbReference type="EMBL" id="BTGC01000003">
    <property type="protein sequence ID" value="GMM49806.1"/>
    <property type="molecule type" value="Genomic_DNA"/>
</dbReference>
<dbReference type="PROSITE" id="PS50294">
    <property type="entry name" value="WD_REPEATS_REGION"/>
    <property type="match status" value="2"/>
</dbReference>
<feature type="repeat" description="WD" evidence="7">
    <location>
        <begin position="268"/>
        <end position="303"/>
    </location>
</feature>
<dbReference type="GO" id="GO:0005737">
    <property type="term" value="C:cytoplasm"/>
    <property type="evidence" value="ECO:0007669"/>
    <property type="project" value="UniProtKB-SubCell"/>
</dbReference>
<protein>
    <submittedName>
        <fullName evidence="8">Rtt10 protein</fullName>
    </submittedName>
</protein>
<dbReference type="GO" id="GO:0030488">
    <property type="term" value="P:tRNA methylation"/>
    <property type="evidence" value="ECO:0007669"/>
    <property type="project" value="TreeGrafter"/>
</dbReference>
<evidence type="ECO:0000256" key="1">
    <source>
        <dbReference type="ARBA" id="ARBA00004496"/>
    </source>
</evidence>
<accession>A0AAV5RF27</accession>
<evidence type="ECO:0000256" key="3">
    <source>
        <dbReference type="ARBA" id="ARBA00022574"/>
    </source>
</evidence>
<dbReference type="Pfam" id="PF00400">
    <property type="entry name" value="WD40"/>
    <property type="match status" value="5"/>
</dbReference>
<dbReference type="Gene3D" id="2.130.10.10">
    <property type="entry name" value="YVTN repeat-like/Quinoprotein amine dehydrogenase"/>
    <property type="match status" value="3"/>
</dbReference>
<evidence type="ECO:0000313" key="8">
    <source>
        <dbReference type="EMBL" id="GMM49806.1"/>
    </source>
</evidence>
<evidence type="ECO:0000256" key="4">
    <source>
        <dbReference type="ARBA" id="ARBA00022694"/>
    </source>
</evidence>
<dbReference type="InterPro" id="IPR015943">
    <property type="entry name" value="WD40/YVTN_repeat-like_dom_sf"/>
</dbReference>
<reference evidence="8 9" key="1">
    <citation type="journal article" date="2023" name="Elife">
        <title>Identification of key yeast species and microbe-microbe interactions impacting larval growth of Drosophila in the wild.</title>
        <authorList>
            <person name="Mure A."/>
            <person name="Sugiura Y."/>
            <person name="Maeda R."/>
            <person name="Honda K."/>
            <person name="Sakurai N."/>
            <person name="Takahashi Y."/>
            <person name="Watada M."/>
            <person name="Katoh T."/>
            <person name="Gotoh A."/>
            <person name="Gotoh Y."/>
            <person name="Taniguchi I."/>
            <person name="Nakamura K."/>
            <person name="Hayashi T."/>
            <person name="Katayama T."/>
            <person name="Uemura T."/>
            <person name="Hattori Y."/>
        </authorList>
    </citation>
    <scope>NUCLEOTIDE SEQUENCE [LARGE SCALE GENOMIC DNA]</scope>
    <source>
        <strain evidence="8 9">SB-73</strain>
    </source>
</reference>
<dbReference type="InterPro" id="IPR019775">
    <property type="entry name" value="WD40_repeat_CS"/>
</dbReference>